<keyword evidence="1" id="KW-0472">Membrane</keyword>
<keyword evidence="2" id="KW-0830">Ubiquinone</keyword>
<name>E1UWD7_PICPA</name>
<dbReference type="AlphaFoldDB" id="E1UWD7"/>
<keyword evidence="2" id="KW-0560">Oxidoreductase</keyword>
<keyword evidence="1" id="KW-0812">Transmembrane</keyword>
<dbReference type="EMBL" id="FN647658">
    <property type="protein sequence ID" value="CBI83564.1"/>
    <property type="molecule type" value="Genomic_DNA"/>
</dbReference>
<keyword evidence="1" id="KW-1133">Transmembrane helix</keyword>
<gene>
    <name evidence="2" type="primary">nb5M</name>
</gene>
<dbReference type="PANTHER" id="PTHR39476:SF1">
    <property type="entry name" value="NADH DEHYDROGENASE [UBIQUINONE] 1 BETA SUBCOMPLEX SUBUNIT 4"/>
    <property type="match status" value="1"/>
</dbReference>
<dbReference type="PANTHER" id="PTHR39476">
    <property type="entry name" value="NADH:UBIQUINONE OXIDOREDUCTASE 6.6KD SUBUNIT"/>
    <property type="match status" value="1"/>
</dbReference>
<dbReference type="GO" id="GO:0016491">
    <property type="term" value="F:oxidoreductase activity"/>
    <property type="evidence" value="ECO:0007669"/>
    <property type="project" value="UniProtKB-KW"/>
</dbReference>
<evidence type="ECO:0000313" key="2">
    <source>
        <dbReference type="EMBL" id="CBI83564.1"/>
    </source>
</evidence>
<feature type="transmembrane region" description="Helical" evidence="1">
    <location>
        <begin position="39"/>
        <end position="57"/>
    </location>
</feature>
<dbReference type="EC" id="1.6.5.3" evidence="2"/>
<proteinExistence type="predicted"/>
<organism evidence="2">
    <name type="scientific">Komagataella pastoris</name>
    <name type="common">Yeast</name>
    <name type="synonym">Pichia pastoris</name>
    <dbReference type="NCBI Taxonomy" id="4922"/>
    <lineage>
        <taxon>Eukaryota</taxon>
        <taxon>Fungi</taxon>
        <taxon>Dikarya</taxon>
        <taxon>Ascomycota</taxon>
        <taxon>Saccharomycotina</taxon>
        <taxon>Pichiomycetes</taxon>
        <taxon>Pichiales</taxon>
        <taxon>Pichiaceae</taxon>
        <taxon>Komagataella</taxon>
    </lineage>
</organism>
<evidence type="ECO:0000256" key="1">
    <source>
        <dbReference type="SAM" id="Phobius"/>
    </source>
</evidence>
<protein>
    <submittedName>
        <fullName evidence="2">NB5M (B15) subunit of mitochondrial NADH:ubiquinone oxidoreductase (Complex I)</fullName>
        <ecNumber evidence="2">1.6.5.3</ecNumber>
    </submittedName>
</protein>
<reference evidence="2" key="1">
    <citation type="journal article" date="2010" name="Mol. Cell. Proteomics">
        <title>The subunit composition of mitochondrial NADH:ubiquinone oxidoreductase (complex I), strain X33 from Pichia pastoris.</title>
        <authorList>
            <person name="Bridges H.R."/>
            <person name="Fearnley I.M."/>
            <person name="Hirst J."/>
        </authorList>
    </citation>
    <scope>NUCLEOTIDE SEQUENCE</scope>
    <source>
        <strain evidence="2">X33</strain>
    </source>
</reference>
<accession>E1UWD7</accession>
<sequence length="81" mass="9423">MAGHGPHLLREDASFQRYGQLRDNLATYWKFNRKAARNVFIFLVAVPAGLGYLAYNYEGKTPFVGKRRTEPIFEQDYVPRK</sequence>